<comment type="caution">
    <text evidence="4">The sequence shown here is derived from an EMBL/GenBank/DDBJ whole genome shotgun (WGS) entry which is preliminary data.</text>
</comment>
<dbReference type="PANTHER" id="PTHR24113">
    <property type="entry name" value="RAN GTPASE-ACTIVATING PROTEIN 1"/>
    <property type="match status" value="1"/>
</dbReference>
<reference evidence="4 5" key="1">
    <citation type="submission" date="2024-09" db="EMBL/GenBank/DDBJ databases">
        <title>Chromosome-scale assembly of Riccia sorocarpa.</title>
        <authorList>
            <person name="Paukszto L."/>
        </authorList>
    </citation>
    <scope>NUCLEOTIDE SEQUENCE [LARGE SCALE GENOMIC DNA]</scope>
    <source>
        <strain evidence="4">LP-2024</strain>
        <tissue evidence="4">Aerial parts of the thallus</tissue>
    </source>
</reference>
<dbReference type="Proteomes" id="UP001633002">
    <property type="component" value="Unassembled WGS sequence"/>
</dbReference>
<keyword evidence="1" id="KW-0343">GTPase activation</keyword>
<accession>A0ABD3HSP0</accession>
<keyword evidence="3" id="KW-0677">Repeat</keyword>
<organism evidence="4 5">
    <name type="scientific">Riccia sorocarpa</name>
    <dbReference type="NCBI Taxonomy" id="122646"/>
    <lineage>
        <taxon>Eukaryota</taxon>
        <taxon>Viridiplantae</taxon>
        <taxon>Streptophyta</taxon>
        <taxon>Embryophyta</taxon>
        <taxon>Marchantiophyta</taxon>
        <taxon>Marchantiopsida</taxon>
        <taxon>Marchantiidae</taxon>
        <taxon>Marchantiales</taxon>
        <taxon>Ricciaceae</taxon>
        <taxon>Riccia</taxon>
    </lineage>
</organism>
<evidence type="ECO:0000313" key="5">
    <source>
        <dbReference type="Proteomes" id="UP001633002"/>
    </source>
</evidence>
<dbReference type="InterPro" id="IPR027038">
    <property type="entry name" value="RanGap"/>
</dbReference>
<dbReference type="EMBL" id="JBJQOH010000003">
    <property type="protein sequence ID" value="KAL3694418.1"/>
    <property type="molecule type" value="Genomic_DNA"/>
</dbReference>
<dbReference type="PANTHER" id="PTHR24113:SF12">
    <property type="entry name" value="RAN GTPASE-ACTIVATING PROTEIN 1"/>
    <property type="match status" value="1"/>
</dbReference>
<dbReference type="GO" id="GO:0005096">
    <property type="term" value="F:GTPase activator activity"/>
    <property type="evidence" value="ECO:0007669"/>
    <property type="project" value="UniProtKB-KW"/>
</dbReference>
<proteinExistence type="predicted"/>
<keyword evidence="5" id="KW-1185">Reference proteome</keyword>
<evidence type="ECO:0000256" key="3">
    <source>
        <dbReference type="ARBA" id="ARBA00022737"/>
    </source>
</evidence>
<dbReference type="SMART" id="SM00368">
    <property type="entry name" value="LRR_RI"/>
    <property type="match status" value="5"/>
</dbReference>
<evidence type="ECO:0000313" key="4">
    <source>
        <dbReference type="EMBL" id="KAL3694418.1"/>
    </source>
</evidence>
<protein>
    <submittedName>
        <fullName evidence="4">Uncharacterized protein</fullName>
    </submittedName>
</protein>
<evidence type="ECO:0000256" key="2">
    <source>
        <dbReference type="ARBA" id="ARBA00022614"/>
    </source>
</evidence>
<dbReference type="Gene3D" id="3.80.10.10">
    <property type="entry name" value="Ribonuclease Inhibitor"/>
    <property type="match status" value="2"/>
</dbReference>
<dbReference type="AlphaFoldDB" id="A0ABD3HSP0"/>
<dbReference type="InterPro" id="IPR032675">
    <property type="entry name" value="LRR_dom_sf"/>
</dbReference>
<evidence type="ECO:0000256" key="1">
    <source>
        <dbReference type="ARBA" id="ARBA00022468"/>
    </source>
</evidence>
<gene>
    <name evidence="4" type="ORF">R1sor_008069</name>
</gene>
<keyword evidence="2" id="KW-0433">Leucine-rich repeat</keyword>
<dbReference type="InterPro" id="IPR001611">
    <property type="entry name" value="Leu-rich_rpt"/>
</dbReference>
<sequence>MEFSPPLVQVAGFSFLSVDFDAMMAAETIGARRHAPREFAIPKRTTSMVTETAASQLLPCGSGFDEECRKFGRISRTLTWDFELHEKVETRLLEDLELEKSVVVTGSNSLQISTTNSNDINRNSQDDDNHRISALGRVLQQRPFPRVKTLCLADCSLDQKSGAIAELAKAIGVGNLSSLDWLNLLDNSFIGDEGARALAQALESGKLGSLRRLDLVDNGIGDSGLAAIAGALGSGKLNSLRKLRIGGNYELFLTDGSKALAKVFQLGHLPRLTDLHLRGIGEEEGVVSVLRSLESSSNLRAFKKLELRHCHMGIQATKALGSALRTRAFCSLTRLDLKDNLLLKDEEFVALSSAFRSRNLDSLWYLDISGTSVGEKGLMELGSVLEAGHLPGLDQCFATGAVNTRLSALALIRAYERNTSVVANIDVDWPNTSRSDKRMYWPTIKFFEVNGSWCTFGRCKVLWPKNTWQKYAEYFKARNRNQMSTAELRKRNVNVF</sequence>
<dbReference type="SUPFAM" id="SSF52047">
    <property type="entry name" value="RNI-like"/>
    <property type="match status" value="1"/>
</dbReference>
<name>A0ABD3HSP0_9MARC</name>
<dbReference type="Pfam" id="PF13516">
    <property type="entry name" value="LRR_6"/>
    <property type="match status" value="2"/>
</dbReference>